<accession>A0A6V7X907</accession>
<protein>
    <submittedName>
        <fullName evidence="1">Uncharacterized protein</fullName>
    </submittedName>
</protein>
<dbReference type="Proteomes" id="UP000580250">
    <property type="component" value="Unassembled WGS sequence"/>
</dbReference>
<reference evidence="1 2" key="1">
    <citation type="submission" date="2020-08" db="EMBL/GenBank/DDBJ databases">
        <authorList>
            <person name="Koutsovoulos G."/>
            <person name="Danchin GJ E."/>
        </authorList>
    </citation>
    <scope>NUCLEOTIDE SEQUENCE [LARGE SCALE GENOMIC DNA]</scope>
</reference>
<dbReference type="Gene3D" id="1.10.472.10">
    <property type="entry name" value="Cyclin-like"/>
    <property type="match status" value="1"/>
</dbReference>
<organism evidence="1 2">
    <name type="scientific">Meloidogyne enterolobii</name>
    <name type="common">Root-knot nematode worm</name>
    <name type="synonym">Meloidogyne mayaguensis</name>
    <dbReference type="NCBI Taxonomy" id="390850"/>
    <lineage>
        <taxon>Eukaryota</taxon>
        <taxon>Metazoa</taxon>
        <taxon>Ecdysozoa</taxon>
        <taxon>Nematoda</taxon>
        <taxon>Chromadorea</taxon>
        <taxon>Rhabditida</taxon>
        <taxon>Tylenchina</taxon>
        <taxon>Tylenchomorpha</taxon>
        <taxon>Tylenchoidea</taxon>
        <taxon>Meloidogynidae</taxon>
        <taxon>Meloidogyninae</taxon>
        <taxon>Meloidogyne</taxon>
    </lineage>
</organism>
<proteinExistence type="predicted"/>
<comment type="caution">
    <text evidence="1">The sequence shown here is derived from an EMBL/GenBank/DDBJ whole genome shotgun (WGS) entry which is preliminary data.</text>
</comment>
<sequence>MTEPVASTSKLGRKPKWYFADDELSRLISRMSMDSAAELKYRREAAEFIQEMAERLNHNILNTEDNWQSCIRFNKTTMMFAFIWLVDVQIMKYLSPIDDDEPLDNFLMLLWIQHMLLKTRLERLFSTFKNSLKKFFFNMFNCG</sequence>
<gene>
    <name evidence="1" type="ORF">MENT_LOCUS48896</name>
</gene>
<dbReference type="AlphaFoldDB" id="A0A6V7X907"/>
<name>A0A6V7X907_MELEN</name>
<evidence type="ECO:0000313" key="2">
    <source>
        <dbReference type="Proteomes" id="UP000580250"/>
    </source>
</evidence>
<evidence type="ECO:0000313" key="1">
    <source>
        <dbReference type="EMBL" id="CAD2195784.1"/>
    </source>
</evidence>
<dbReference type="EMBL" id="CAJEWN010001243">
    <property type="protein sequence ID" value="CAD2195784.1"/>
    <property type="molecule type" value="Genomic_DNA"/>
</dbReference>
<dbReference type="OrthoDB" id="25002at2759"/>